<proteinExistence type="predicted"/>
<accession>A0ABY8XBJ1</accession>
<protein>
    <submittedName>
        <fullName evidence="1">Uncharacterized protein</fullName>
    </submittedName>
</protein>
<name>A0ABY8XBJ1_9PSEU</name>
<organism evidence="1 2">
    <name type="scientific">Amycolatopsis nalaikhensis</name>
    <dbReference type="NCBI Taxonomy" id="715472"/>
    <lineage>
        <taxon>Bacteria</taxon>
        <taxon>Bacillati</taxon>
        <taxon>Actinomycetota</taxon>
        <taxon>Actinomycetes</taxon>
        <taxon>Pseudonocardiales</taxon>
        <taxon>Pseudonocardiaceae</taxon>
        <taxon>Amycolatopsis</taxon>
    </lineage>
</organism>
<evidence type="ECO:0000313" key="2">
    <source>
        <dbReference type="Proteomes" id="UP001227101"/>
    </source>
</evidence>
<dbReference type="EMBL" id="CP127173">
    <property type="protein sequence ID" value="WIV52733.1"/>
    <property type="molecule type" value="Genomic_DNA"/>
</dbReference>
<keyword evidence="2" id="KW-1185">Reference proteome</keyword>
<evidence type="ECO:0000313" key="1">
    <source>
        <dbReference type="EMBL" id="WIV52733.1"/>
    </source>
</evidence>
<reference evidence="1 2" key="1">
    <citation type="submission" date="2023-06" db="EMBL/GenBank/DDBJ databases">
        <authorList>
            <person name="Oyuntsetseg B."/>
            <person name="Kim S.B."/>
        </authorList>
    </citation>
    <scope>NUCLEOTIDE SEQUENCE [LARGE SCALE GENOMIC DNA]</scope>
    <source>
        <strain evidence="1 2">2-2</strain>
    </source>
</reference>
<sequence>MSAQFSADVRVLFADLGVDVEKVGSVKSELVIDRFDRHGGSAAVRDSIVWTRMDVPLEVELAA</sequence>
<dbReference type="RefSeq" id="WP_285449137.1">
    <property type="nucleotide sequence ID" value="NZ_CP127173.1"/>
</dbReference>
<dbReference type="Proteomes" id="UP001227101">
    <property type="component" value="Chromosome"/>
</dbReference>
<gene>
    <name evidence="1" type="ORF">QP939_27650</name>
</gene>